<dbReference type="EMBL" id="JBHTIL010000006">
    <property type="protein sequence ID" value="MFD0927555.1"/>
    <property type="molecule type" value="Genomic_DNA"/>
</dbReference>
<evidence type="ECO:0000313" key="1">
    <source>
        <dbReference type="EMBL" id="MFD0927555.1"/>
    </source>
</evidence>
<evidence type="ECO:0000313" key="2">
    <source>
        <dbReference type="Proteomes" id="UP001597068"/>
    </source>
</evidence>
<gene>
    <name evidence="1" type="ORF">ACFQ04_17580</name>
</gene>
<reference evidence="2" key="1">
    <citation type="journal article" date="2019" name="Int. J. Syst. Evol. Microbiol.">
        <title>The Global Catalogue of Microorganisms (GCM) 10K type strain sequencing project: providing services to taxonomists for standard genome sequencing and annotation.</title>
        <authorList>
            <consortium name="The Broad Institute Genomics Platform"/>
            <consortium name="The Broad Institute Genome Sequencing Center for Infectious Disease"/>
            <person name="Wu L."/>
            <person name="Ma J."/>
        </authorList>
    </citation>
    <scope>NUCLEOTIDE SEQUENCE [LARGE SCALE GENOMIC DNA]</scope>
    <source>
        <strain evidence="2">CCUG 50873</strain>
    </source>
</reference>
<dbReference type="InterPro" id="IPR036188">
    <property type="entry name" value="FAD/NAD-bd_sf"/>
</dbReference>
<dbReference type="Proteomes" id="UP001597068">
    <property type="component" value="Unassembled WGS sequence"/>
</dbReference>
<protein>
    <submittedName>
        <fullName evidence="1">NAD(P)/FAD-dependent oxidoreductase</fullName>
    </submittedName>
</protein>
<name>A0ABW3GD41_9NOCA</name>
<accession>A0ABW3GD41</accession>
<dbReference type="RefSeq" id="WP_253648058.1">
    <property type="nucleotide sequence ID" value="NZ_BAAAMO010000001.1"/>
</dbReference>
<comment type="caution">
    <text evidence="1">The sequence shown here is derived from an EMBL/GenBank/DDBJ whole genome shotgun (WGS) entry which is preliminary data.</text>
</comment>
<sequence>MEPENEVIDVDYLVIGAGAVGMAFTDTILAETTATVALVDRYSRPGGHWNRAYPFVRLHQPSAFYGVNSLALGSGGVDTVGGNAGLQELASGPEVVSYFDQVLREEFLPTGRVHFLAGHDHTGQDVVSLEDGTRRSVRATKTVDARHSEVTVPSMRPPGYDVAEGVRSVAPNDLPTVADHASRFVVIGAGKTGVDACLWLLDAGVDPDAVRWVVPRDSWFLDRRTIQPVEGSFECTVGGYAAQLEASATATSVADLFHRLERAGQLLRLDPDVTPTMYRCATVTVHELDQLRTITGVVRSGHVRSIGLESIELDDGVIPTSPDVVHIDCTADGFRRRPAVPIFAGNTLTLQSVRTCQQVFSAALVAFVEATYDDDDATKNELCTVIPSPDSDIDWLRTTLVNTESTVRWGREPGITSWLEGARLNSVKTGLTGPPTPEQIGILKTIIRHMPGAITNLRTLLADTSADPGGL</sequence>
<dbReference type="Gene3D" id="3.50.50.60">
    <property type="entry name" value="FAD/NAD(P)-binding domain"/>
    <property type="match status" value="1"/>
</dbReference>
<organism evidence="1 2">
    <name type="scientific">Williamsia deligens</name>
    <dbReference type="NCBI Taxonomy" id="321325"/>
    <lineage>
        <taxon>Bacteria</taxon>
        <taxon>Bacillati</taxon>
        <taxon>Actinomycetota</taxon>
        <taxon>Actinomycetes</taxon>
        <taxon>Mycobacteriales</taxon>
        <taxon>Nocardiaceae</taxon>
        <taxon>Williamsia</taxon>
    </lineage>
</organism>
<dbReference type="SUPFAM" id="SSF51905">
    <property type="entry name" value="FAD/NAD(P)-binding domain"/>
    <property type="match status" value="1"/>
</dbReference>
<proteinExistence type="predicted"/>
<keyword evidence="2" id="KW-1185">Reference proteome</keyword>